<dbReference type="EMBL" id="JAUKWQ010000003">
    <property type="protein sequence ID" value="MDO1583047.1"/>
    <property type="molecule type" value="Genomic_DNA"/>
</dbReference>
<dbReference type="PROSITE" id="PS00041">
    <property type="entry name" value="HTH_ARAC_FAMILY_1"/>
    <property type="match status" value="1"/>
</dbReference>
<evidence type="ECO:0000256" key="1">
    <source>
        <dbReference type="ARBA" id="ARBA00023015"/>
    </source>
</evidence>
<evidence type="ECO:0000256" key="2">
    <source>
        <dbReference type="ARBA" id="ARBA00023125"/>
    </source>
</evidence>
<protein>
    <submittedName>
        <fullName evidence="5">AraC family transcriptional regulator</fullName>
    </submittedName>
</protein>
<dbReference type="RefSeq" id="WP_302077202.1">
    <property type="nucleotide sequence ID" value="NZ_JAUKWQ010000003.1"/>
</dbReference>
<dbReference type="PROSITE" id="PS01124">
    <property type="entry name" value="HTH_ARAC_FAMILY_2"/>
    <property type="match status" value="1"/>
</dbReference>
<dbReference type="InterPro" id="IPR018060">
    <property type="entry name" value="HTH_AraC"/>
</dbReference>
<evidence type="ECO:0000256" key="3">
    <source>
        <dbReference type="ARBA" id="ARBA00023163"/>
    </source>
</evidence>
<evidence type="ECO:0000259" key="4">
    <source>
        <dbReference type="PROSITE" id="PS01124"/>
    </source>
</evidence>
<dbReference type="InterPro" id="IPR018062">
    <property type="entry name" value="HTH_AraC-typ_CS"/>
</dbReference>
<dbReference type="Gene3D" id="1.10.10.60">
    <property type="entry name" value="Homeodomain-like"/>
    <property type="match status" value="2"/>
</dbReference>
<keyword evidence="6" id="KW-1185">Reference proteome</keyword>
<dbReference type="PRINTS" id="PR00032">
    <property type="entry name" value="HTHARAC"/>
</dbReference>
<reference evidence="5" key="2">
    <citation type="submission" date="2023-07" db="EMBL/GenBank/DDBJ databases">
        <authorList>
            <person name="Sun H."/>
        </authorList>
    </citation>
    <scope>NUCLEOTIDE SEQUENCE</scope>
    <source>
        <strain evidence="5">05753</strain>
    </source>
</reference>
<dbReference type="InterPro" id="IPR020449">
    <property type="entry name" value="Tscrpt_reg_AraC-type_HTH"/>
</dbReference>
<feature type="domain" description="HTH araC/xylS-type" evidence="4">
    <location>
        <begin position="200"/>
        <end position="298"/>
    </location>
</feature>
<evidence type="ECO:0000313" key="5">
    <source>
        <dbReference type="EMBL" id="MDO1583047.1"/>
    </source>
</evidence>
<organism evidence="5 6">
    <name type="scientific">Rhizobium oryzicola</name>
    <dbReference type="NCBI Taxonomy" id="1232668"/>
    <lineage>
        <taxon>Bacteria</taxon>
        <taxon>Pseudomonadati</taxon>
        <taxon>Pseudomonadota</taxon>
        <taxon>Alphaproteobacteria</taxon>
        <taxon>Hyphomicrobiales</taxon>
        <taxon>Rhizobiaceae</taxon>
        <taxon>Rhizobium/Agrobacterium group</taxon>
        <taxon>Rhizobium</taxon>
    </lineage>
</organism>
<keyword evidence="2" id="KW-0238">DNA-binding</keyword>
<keyword evidence="3" id="KW-0804">Transcription</keyword>
<evidence type="ECO:0000313" key="6">
    <source>
        <dbReference type="Proteomes" id="UP001169006"/>
    </source>
</evidence>
<keyword evidence="1" id="KW-0805">Transcription regulation</keyword>
<dbReference type="Proteomes" id="UP001169006">
    <property type="component" value="Unassembled WGS sequence"/>
</dbReference>
<name>A0ABT8SXA2_9HYPH</name>
<dbReference type="InterPro" id="IPR009057">
    <property type="entry name" value="Homeodomain-like_sf"/>
</dbReference>
<dbReference type="InterPro" id="IPR050204">
    <property type="entry name" value="AraC_XylS_family_regulators"/>
</dbReference>
<comment type="caution">
    <text evidence="5">The sequence shown here is derived from an EMBL/GenBank/DDBJ whole genome shotgun (WGS) entry which is preliminary data.</text>
</comment>
<dbReference type="Pfam" id="PF12833">
    <property type="entry name" value="HTH_18"/>
    <property type="match status" value="1"/>
</dbReference>
<gene>
    <name evidence="5" type="ORF">Q2T52_13225</name>
</gene>
<dbReference type="PANTHER" id="PTHR46796">
    <property type="entry name" value="HTH-TYPE TRANSCRIPTIONAL ACTIVATOR RHAS-RELATED"/>
    <property type="match status" value="1"/>
</dbReference>
<dbReference type="PANTHER" id="PTHR46796:SF14">
    <property type="entry name" value="TRANSCRIPTIONAL REGULATORY PROTEIN"/>
    <property type="match status" value="1"/>
</dbReference>
<proteinExistence type="predicted"/>
<sequence>MARTTSTNRTMDYLRVKNAQTVTSSVLNKGIVTATRLTRESLNHGFVDQHVTEDAFMIALQLRDYHGDLWVDGRKVDFPASRQGHFTLYDYNRLWQADMKSAFDVVNFHVPRAALVAFEEDLGGRRIETLNVTPGADVDDATVRGIAHALLPALADPQQTNRLFLDHMTMALSTHLAVTYGEASRPRQVHSGGLAGWQLKRAIEIMEARLDGDIPIAAVAQACGLSSAYFTRAFKLSTGLPPHRWLQRMRIDRARDMMRDTGQPLPEIATHCGFVDQSHFTRVFSSIVGMTPGAWRNIARG</sequence>
<reference evidence="5" key="1">
    <citation type="journal article" date="2015" name="Int. J. Syst. Evol. Microbiol.">
        <title>Rhizobium oryzicola sp. nov., potential plant-growth-promoting endophytic bacteria isolated from rice roots.</title>
        <authorList>
            <person name="Zhang X.X."/>
            <person name="Gao J.S."/>
            <person name="Cao Y.H."/>
            <person name="Sheirdil R.A."/>
            <person name="Wang X.C."/>
            <person name="Zhang L."/>
        </authorList>
    </citation>
    <scope>NUCLEOTIDE SEQUENCE</scope>
    <source>
        <strain evidence="5">05753</strain>
    </source>
</reference>
<dbReference type="SMART" id="SM00342">
    <property type="entry name" value="HTH_ARAC"/>
    <property type="match status" value="1"/>
</dbReference>
<accession>A0ABT8SXA2</accession>
<dbReference type="SUPFAM" id="SSF46689">
    <property type="entry name" value="Homeodomain-like"/>
    <property type="match status" value="2"/>
</dbReference>